<evidence type="ECO:0008006" key="4">
    <source>
        <dbReference type="Google" id="ProtNLM"/>
    </source>
</evidence>
<evidence type="ECO:0000313" key="2">
    <source>
        <dbReference type="EMBL" id="EPQ27462.1"/>
    </source>
</evidence>
<feature type="region of interest" description="Disordered" evidence="1">
    <location>
        <begin position="261"/>
        <end position="286"/>
    </location>
</feature>
<dbReference type="Pfam" id="PF12298">
    <property type="entry name" value="Bot1p"/>
    <property type="match status" value="1"/>
</dbReference>
<dbReference type="eggNOG" id="ENOG502S81B">
    <property type="taxonomic scope" value="Eukaryota"/>
</dbReference>
<proteinExistence type="predicted"/>
<dbReference type="Proteomes" id="UP000053664">
    <property type="component" value="Unassembled WGS sequence"/>
</dbReference>
<dbReference type="RefSeq" id="XP_007880720.1">
    <property type="nucleotide sequence ID" value="XM_007882529.1"/>
</dbReference>
<name>A0A061H3Q1_9BASI</name>
<feature type="region of interest" description="Disordered" evidence="1">
    <location>
        <begin position="315"/>
        <end position="358"/>
    </location>
</feature>
<evidence type="ECO:0000256" key="1">
    <source>
        <dbReference type="SAM" id="MobiDB-lite"/>
    </source>
</evidence>
<feature type="compositionally biased region" description="Polar residues" evidence="1">
    <location>
        <begin position="215"/>
        <end position="224"/>
    </location>
</feature>
<dbReference type="GO" id="GO:0003735">
    <property type="term" value="F:structural constituent of ribosome"/>
    <property type="evidence" value="ECO:0007669"/>
    <property type="project" value="TreeGrafter"/>
</dbReference>
<dbReference type="InterPro" id="IPR021036">
    <property type="entry name" value="Ribosomal_mS45"/>
</dbReference>
<accession>A0A061H3Q1</accession>
<feature type="region of interest" description="Disordered" evidence="1">
    <location>
        <begin position="206"/>
        <end position="237"/>
    </location>
</feature>
<dbReference type="KEGG" id="pfp:PFL1_05000"/>
<dbReference type="GO" id="GO:0032543">
    <property type="term" value="P:mitochondrial translation"/>
    <property type="evidence" value="ECO:0007669"/>
    <property type="project" value="TreeGrafter"/>
</dbReference>
<dbReference type="OrthoDB" id="10052321at2759"/>
<organism evidence="2 3">
    <name type="scientific">Pseudozyma flocculosa PF-1</name>
    <dbReference type="NCBI Taxonomy" id="1277687"/>
    <lineage>
        <taxon>Eukaryota</taxon>
        <taxon>Fungi</taxon>
        <taxon>Dikarya</taxon>
        <taxon>Basidiomycota</taxon>
        <taxon>Ustilaginomycotina</taxon>
        <taxon>Ustilaginomycetes</taxon>
        <taxon>Ustilaginales</taxon>
        <taxon>Ustilaginaceae</taxon>
        <taxon>Pseudozyma</taxon>
    </lineage>
</organism>
<feature type="compositionally biased region" description="Low complexity" evidence="1">
    <location>
        <begin position="37"/>
        <end position="48"/>
    </location>
</feature>
<dbReference type="EMBL" id="KE361639">
    <property type="protein sequence ID" value="EPQ27462.1"/>
    <property type="molecule type" value="Genomic_DNA"/>
</dbReference>
<sequence length="358" mass="37680">MASTSRLTLSSCLGCLRASTQPVASSSRSVIVAPFSTTASSSYSAPTPEDATARKPPHTASAESLDASNASSPTIVGGGRKSAGRGRPKMLPPFPEWMAGDGRHYKQPKPGSGPSWIGETPFPLNPAFNPPPPLRHAVKTDIWKLHTSDPVKWTIPALSQKFNIGKERMAAVLRLKALETEWTSQAKPLQTEFQSNMDRLLGAKTKGVDEPAPAVQSSDASTRGPQHEEFADSASPNARSVIAPAMTKLSAKRRSMIASLPSGGPAAGKVQPRSVKNAPSPTAATSRPSLLITNVPASSYEGAGRVERNLKRAAKRAKSRKATVANAKAAKSTRSNAAKKNSLKTVAGTVKKPKAVRA</sequence>
<evidence type="ECO:0000313" key="3">
    <source>
        <dbReference type="Proteomes" id="UP000053664"/>
    </source>
</evidence>
<reference evidence="2 3" key="1">
    <citation type="journal article" date="2013" name="Plant Cell">
        <title>The transition from a phytopathogenic smut ancestor to an anamorphic biocontrol agent deciphered by comparative whole-genome analysis.</title>
        <authorList>
            <person name="Lefebvre F."/>
            <person name="Joly D.L."/>
            <person name="Labbe C."/>
            <person name="Teichmann B."/>
            <person name="Linning R."/>
            <person name="Belzile F."/>
            <person name="Bakkeren G."/>
            <person name="Belanger R.R."/>
        </authorList>
    </citation>
    <scope>NUCLEOTIDE SEQUENCE [LARGE SCALE GENOMIC DNA]</scope>
    <source>
        <strain evidence="2 3">PF-1</strain>
    </source>
</reference>
<protein>
    <recommendedName>
        <fullName evidence="4">Required for respiratory growth protein 9, mitochondrial</fullName>
    </recommendedName>
</protein>
<feature type="region of interest" description="Disordered" evidence="1">
    <location>
        <begin position="37"/>
        <end position="112"/>
    </location>
</feature>
<dbReference type="HOGENOM" id="CLU_073408_0_0_1"/>
<feature type="compositionally biased region" description="Polar residues" evidence="1">
    <location>
        <begin position="277"/>
        <end position="286"/>
    </location>
</feature>
<gene>
    <name evidence="2" type="ORF">PFL1_05000</name>
</gene>
<dbReference type="GeneID" id="19319099"/>
<dbReference type="PANTHER" id="PTHR28158">
    <property type="entry name" value="37S RIBOSOMAL PROTEIN S35, MITOCHONDRIAL"/>
    <property type="match status" value="1"/>
</dbReference>
<dbReference type="GO" id="GO:0005763">
    <property type="term" value="C:mitochondrial small ribosomal subunit"/>
    <property type="evidence" value="ECO:0007669"/>
    <property type="project" value="TreeGrafter"/>
</dbReference>
<dbReference type="PANTHER" id="PTHR28158:SF1">
    <property type="entry name" value="SMALL RIBOSOMAL SUBUNIT PROTEIN MS45"/>
    <property type="match status" value="1"/>
</dbReference>
<dbReference type="AlphaFoldDB" id="A0A061H3Q1"/>